<organism evidence="2 3">
    <name type="scientific">Thioalkalivibrio nitratireducens (strain DSM 14787 / UNIQEM 213 / ALEN2)</name>
    <dbReference type="NCBI Taxonomy" id="1255043"/>
    <lineage>
        <taxon>Bacteria</taxon>
        <taxon>Pseudomonadati</taxon>
        <taxon>Pseudomonadota</taxon>
        <taxon>Gammaproteobacteria</taxon>
        <taxon>Chromatiales</taxon>
        <taxon>Ectothiorhodospiraceae</taxon>
        <taxon>Thioalkalivibrio</taxon>
    </lineage>
</organism>
<dbReference type="PATRIC" id="fig|1255043.3.peg.204"/>
<gene>
    <name evidence="2" type="ordered locus">TVNIR_0204</name>
</gene>
<keyword evidence="1" id="KW-0472">Membrane</keyword>
<feature type="transmembrane region" description="Helical" evidence="1">
    <location>
        <begin position="77"/>
        <end position="94"/>
    </location>
</feature>
<dbReference type="Proteomes" id="UP000010809">
    <property type="component" value="Chromosome"/>
</dbReference>
<keyword evidence="1" id="KW-1133">Transmembrane helix</keyword>
<protein>
    <submittedName>
        <fullName evidence="2">Uncharacterized protein</fullName>
    </submittedName>
</protein>
<reference evidence="2" key="1">
    <citation type="submission" date="2015-12" db="EMBL/GenBank/DDBJ databases">
        <authorList>
            <person name="Tikhonova T.V."/>
            <person name="Pavlov A.R."/>
            <person name="Beletsky A.V."/>
            <person name="Mardanov A.V."/>
            <person name="Sorokin D.Y."/>
            <person name="Ravin N.V."/>
            <person name="Popov V.O."/>
        </authorList>
    </citation>
    <scope>NUCLEOTIDE SEQUENCE</scope>
    <source>
        <strain evidence="2">DSM 14787</strain>
    </source>
</reference>
<dbReference type="OrthoDB" id="9918579at2"/>
<keyword evidence="3" id="KW-1185">Reference proteome</keyword>
<dbReference type="KEGG" id="tni:TVNIR_0204"/>
<evidence type="ECO:0000313" key="2">
    <source>
        <dbReference type="EMBL" id="AGA31915.1"/>
    </source>
</evidence>
<proteinExistence type="predicted"/>
<dbReference type="EMBL" id="CP003989">
    <property type="protein sequence ID" value="AGA31915.1"/>
    <property type="molecule type" value="Genomic_DNA"/>
</dbReference>
<keyword evidence="1" id="KW-0812">Transmembrane</keyword>
<sequence>MNPFDLRWLWQAVRGRSLTLAIVFLLALLGISAPDLLRPILDPLDLPGWSAWIVSAIALWVLVRLEPVAIPSDRVRRRLALAVVLGALTMFWLSRGDDEHASMWSDPIPVASLGASCVPLQGMPLRAAA</sequence>
<dbReference type="RefSeq" id="WP_015257071.1">
    <property type="nucleotide sequence ID" value="NC_019902.2"/>
</dbReference>
<evidence type="ECO:0000313" key="3">
    <source>
        <dbReference type="Proteomes" id="UP000010809"/>
    </source>
</evidence>
<dbReference type="HOGENOM" id="CLU_1947847_0_0_6"/>
<dbReference type="AlphaFoldDB" id="L0DSG9"/>
<dbReference type="STRING" id="1255043.TVNIR_0204"/>
<name>L0DSG9_THIND</name>
<accession>L0DSG9</accession>
<evidence type="ECO:0000256" key="1">
    <source>
        <dbReference type="SAM" id="Phobius"/>
    </source>
</evidence>
<feature type="transmembrane region" description="Helical" evidence="1">
    <location>
        <begin position="48"/>
        <end position="65"/>
    </location>
</feature>